<evidence type="ECO:0000313" key="14">
    <source>
        <dbReference type="Proteomes" id="UP000243255"/>
    </source>
</evidence>
<comment type="similarity">
    <text evidence="2">Belongs to the DtxR/MntR family.</text>
</comment>
<evidence type="ECO:0000256" key="2">
    <source>
        <dbReference type="ARBA" id="ARBA00007871"/>
    </source>
</evidence>
<accession>A0A1M5Q018</accession>
<dbReference type="InterPro" id="IPR022687">
    <property type="entry name" value="HTH_DTXR"/>
</dbReference>
<dbReference type="SUPFAM" id="SSF46785">
    <property type="entry name" value="Winged helix' DNA-binding domain"/>
    <property type="match status" value="1"/>
</dbReference>
<dbReference type="InterPro" id="IPR022689">
    <property type="entry name" value="Iron_dep_repressor"/>
</dbReference>
<dbReference type="Pfam" id="PF01325">
    <property type="entry name" value="Fe_dep_repress"/>
    <property type="match status" value="1"/>
</dbReference>
<dbReference type="InterPro" id="IPR036388">
    <property type="entry name" value="WH-like_DNA-bd_sf"/>
</dbReference>
<dbReference type="InterPro" id="IPR001367">
    <property type="entry name" value="Fe_dep_repressor"/>
</dbReference>
<dbReference type="Gene3D" id="1.10.60.10">
    <property type="entry name" value="Iron dependent repressor, metal binding and dimerisation domain"/>
    <property type="match status" value="1"/>
</dbReference>
<dbReference type="PROSITE" id="PS50944">
    <property type="entry name" value="HTH_DTXR"/>
    <property type="match status" value="1"/>
</dbReference>
<dbReference type="GO" id="GO:0005737">
    <property type="term" value="C:cytoplasm"/>
    <property type="evidence" value="ECO:0007669"/>
    <property type="project" value="UniProtKB-SubCell"/>
</dbReference>
<dbReference type="Proteomes" id="UP000243255">
    <property type="component" value="Unassembled WGS sequence"/>
</dbReference>
<reference evidence="14" key="1">
    <citation type="submission" date="2016-11" db="EMBL/GenBank/DDBJ databases">
        <authorList>
            <person name="Varghese N."/>
            <person name="Submissions S."/>
        </authorList>
    </citation>
    <scope>NUCLEOTIDE SEQUENCE [LARGE SCALE GENOMIC DNA]</scope>
    <source>
        <strain evidence="14">DSM 2635</strain>
    </source>
</reference>
<dbReference type="InterPro" id="IPR050536">
    <property type="entry name" value="DtxR_MntR_Metal-Reg"/>
</dbReference>
<evidence type="ECO:0000256" key="9">
    <source>
        <dbReference type="ARBA" id="ARBA00023163"/>
    </source>
</evidence>
<dbReference type="PANTHER" id="PTHR33238:SF11">
    <property type="entry name" value="TRANSCRIPTIONAL REGULATOR MNTR"/>
    <property type="match status" value="1"/>
</dbReference>
<proteinExistence type="inferred from homology"/>
<evidence type="ECO:0000256" key="3">
    <source>
        <dbReference type="ARBA" id="ARBA00011738"/>
    </source>
</evidence>
<organism evidence="13 14">
    <name type="scientific">Asaccharospora irregularis DSM 2635</name>
    <dbReference type="NCBI Taxonomy" id="1121321"/>
    <lineage>
        <taxon>Bacteria</taxon>
        <taxon>Bacillati</taxon>
        <taxon>Bacillota</taxon>
        <taxon>Clostridia</taxon>
        <taxon>Peptostreptococcales</taxon>
        <taxon>Peptostreptococcaceae</taxon>
        <taxon>Asaccharospora</taxon>
    </lineage>
</organism>
<dbReference type="InterPro" id="IPR036421">
    <property type="entry name" value="Fe_dep_repressor_sf"/>
</dbReference>
<dbReference type="GO" id="GO:0046914">
    <property type="term" value="F:transition metal ion binding"/>
    <property type="evidence" value="ECO:0007669"/>
    <property type="project" value="InterPro"/>
</dbReference>
<gene>
    <name evidence="13" type="ORF">SAMN04488530_11727</name>
</gene>
<dbReference type="GO" id="GO:0003677">
    <property type="term" value="F:DNA binding"/>
    <property type="evidence" value="ECO:0007669"/>
    <property type="project" value="UniProtKB-KW"/>
</dbReference>
<evidence type="ECO:0000256" key="5">
    <source>
        <dbReference type="ARBA" id="ARBA00022491"/>
    </source>
</evidence>
<keyword evidence="9" id="KW-0804">Transcription</keyword>
<dbReference type="GO" id="GO:0003700">
    <property type="term" value="F:DNA-binding transcription factor activity"/>
    <property type="evidence" value="ECO:0007669"/>
    <property type="project" value="InterPro"/>
</dbReference>
<keyword evidence="8" id="KW-0010">Activator</keyword>
<dbReference type="PANTHER" id="PTHR33238">
    <property type="entry name" value="IRON (METAL) DEPENDENT REPRESSOR, DTXR FAMILY"/>
    <property type="match status" value="1"/>
</dbReference>
<evidence type="ECO:0000256" key="11">
    <source>
        <dbReference type="ARBA" id="ARBA00032593"/>
    </source>
</evidence>
<keyword evidence="5" id="KW-0678">Repressor</keyword>
<dbReference type="AlphaFoldDB" id="A0A1M5Q018"/>
<evidence type="ECO:0000256" key="6">
    <source>
        <dbReference type="ARBA" id="ARBA00023015"/>
    </source>
</evidence>
<evidence type="ECO:0000256" key="4">
    <source>
        <dbReference type="ARBA" id="ARBA00022490"/>
    </source>
</evidence>
<keyword evidence="6" id="KW-0805">Transcription regulation</keyword>
<name>A0A1M5Q018_9FIRM</name>
<comment type="subunit">
    <text evidence="3">Homodimer.</text>
</comment>
<feature type="domain" description="HTH dtxR-type" evidence="12">
    <location>
        <begin position="19"/>
        <end position="80"/>
    </location>
</feature>
<keyword evidence="10" id="KW-0464">Manganese</keyword>
<evidence type="ECO:0000256" key="10">
    <source>
        <dbReference type="ARBA" id="ARBA00023211"/>
    </source>
</evidence>
<protein>
    <recommendedName>
        <fullName evidence="11">Manganese transport regulator</fullName>
    </recommendedName>
</protein>
<dbReference type="SUPFAM" id="SSF47979">
    <property type="entry name" value="Iron-dependent repressor protein, dimerization domain"/>
    <property type="match status" value="1"/>
</dbReference>
<dbReference type="SMART" id="SM00529">
    <property type="entry name" value="HTH_DTXR"/>
    <property type="match status" value="1"/>
</dbReference>
<dbReference type="EMBL" id="FQWX01000017">
    <property type="protein sequence ID" value="SHH07089.1"/>
    <property type="molecule type" value="Genomic_DNA"/>
</dbReference>
<dbReference type="InterPro" id="IPR036390">
    <property type="entry name" value="WH_DNA-bd_sf"/>
</dbReference>
<evidence type="ECO:0000256" key="8">
    <source>
        <dbReference type="ARBA" id="ARBA00023159"/>
    </source>
</evidence>
<evidence type="ECO:0000256" key="7">
    <source>
        <dbReference type="ARBA" id="ARBA00023125"/>
    </source>
</evidence>
<keyword evidence="14" id="KW-1185">Reference proteome</keyword>
<evidence type="ECO:0000259" key="12">
    <source>
        <dbReference type="PROSITE" id="PS50944"/>
    </source>
</evidence>
<keyword evidence="4" id="KW-0963">Cytoplasm</keyword>
<sequence>MVRNEEYHTFSEYMKSNSLTPSEEDYIEMIYRLSFEESSIKLNDISKSLNIKPPSVTKMVKKLDKKNLLIYTKYGDIKLTRIGKIVGKKLLDRHNTIYEFLMLIGVEDGIHEETEKIEHTISVETLRKINKLIDFLNHEKDILEKLRNFKRD</sequence>
<comment type="subcellular location">
    <subcellularLocation>
        <location evidence="1">Cytoplasm</location>
    </subcellularLocation>
</comment>
<evidence type="ECO:0000256" key="1">
    <source>
        <dbReference type="ARBA" id="ARBA00004496"/>
    </source>
</evidence>
<evidence type="ECO:0000313" key="13">
    <source>
        <dbReference type="EMBL" id="SHH07089.1"/>
    </source>
</evidence>
<dbReference type="Pfam" id="PF02742">
    <property type="entry name" value="Fe_dep_repr_C"/>
    <property type="match status" value="1"/>
</dbReference>
<dbReference type="Gene3D" id="1.10.10.10">
    <property type="entry name" value="Winged helix-like DNA-binding domain superfamily/Winged helix DNA-binding domain"/>
    <property type="match status" value="1"/>
</dbReference>
<dbReference type="STRING" id="1121321.SAMN04488530_11727"/>
<keyword evidence="7" id="KW-0238">DNA-binding</keyword>
<dbReference type="GO" id="GO:0046983">
    <property type="term" value="F:protein dimerization activity"/>
    <property type="evidence" value="ECO:0007669"/>
    <property type="project" value="InterPro"/>
</dbReference>